<evidence type="ECO:0000256" key="2">
    <source>
        <dbReference type="ARBA" id="ARBA00008114"/>
    </source>
</evidence>
<feature type="transmembrane region" description="Helical" evidence="7">
    <location>
        <begin position="109"/>
        <end position="126"/>
    </location>
</feature>
<evidence type="ECO:0000313" key="10">
    <source>
        <dbReference type="EMBL" id="TDP87039.1"/>
    </source>
</evidence>
<comment type="similarity">
    <text evidence="2">Belongs to the cation diffusion facilitator (CDF) transporter (TC 2.A.4) family.</text>
</comment>
<evidence type="ECO:0000256" key="4">
    <source>
        <dbReference type="ARBA" id="ARBA00022692"/>
    </source>
</evidence>
<dbReference type="EMBL" id="SNXY01000006">
    <property type="protein sequence ID" value="TDP87039.1"/>
    <property type="molecule type" value="Genomic_DNA"/>
</dbReference>
<dbReference type="PANTHER" id="PTHR43840">
    <property type="entry name" value="MITOCHONDRIAL METAL TRANSPORTER 1-RELATED"/>
    <property type="match status" value="1"/>
</dbReference>
<dbReference type="Pfam" id="PF16916">
    <property type="entry name" value="ZT_dimer"/>
    <property type="match status" value="3"/>
</dbReference>
<keyword evidence="6 7" id="KW-0472">Membrane</keyword>
<evidence type="ECO:0000259" key="8">
    <source>
        <dbReference type="Pfam" id="PF01545"/>
    </source>
</evidence>
<protein>
    <submittedName>
        <fullName evidence="10">Cation diffusion facilitator family transporter</fullName>
    </submittedName>
</protein>
<accession>A0A4R6RKB9</accession>
<feature type="transmembrane region" description="Helical" evidence="7">
    <location>
        <begin position="76"/>
        <end position="97"/>
    </location>
</feature>
<dbReference type="PANTHER" id="PTHR43840:SF15">
    <property type="entry name" value="MITOCHONDRIAL METAL TRANSPORTER 1-RELATED"/>
    <property type="match status" value="1"/>
</dbReference>
<feature type="transmembrane region" description="Helical" evidence="7">
    <location>
        <begin position="33"/>
        <end position="55"/>
    </location>
</feature>
<dbReference type="InterPro" id="IPR036837">
    <property type="entry name" value="Cation_efflux_CTD_sf"/>
</dbReference>
<dbReference type="GO" id="GO:0016020">
    <property type="term" value="C:membrane"/>
    <property type="evidence" value="ECO:0007669"/>
    <property type="project" value="UniProtKB-SubCell"/>
</dbReference>
<keyword evidence="11" id="KW-1185">Reference proteome</keyword>
<dbReference type="FunFam" id="1.20.1510.10:FF:000006">
    <property type="entry name" value="Divalent cation efflux transporter"/>
    <property type="match status" value="1"/>
</dbReference>
<dbReference type="SUPFAM" id="SSF160240">
    <property type="entry name" value="Cation efflux protein cytoplasmic domain-like"/>
    <property type="match status" value="3"/>
</dbReference>
<feature type="domain" description="Cation efflux protein cytoplasmic" evidence="9">
    <location>
        <begin position="213"/>
        <end position="276"/>
    </location>
</feature>
<dbReference type="SUPFAM" id="SSF161111">
    <property type="entry name" value="Cation efflux protein transmembrane domain-like"/>
    <property type="match status" value="1"/>
</dbReference>
<dbReference type="NCBIfam" id="TIGR01297">
    <property type="entry name" value="CDF"/>
    <property type="match status" value="1"/>
</dbReference>
<reference evidence="10 11" key="1">
    <citation type="submission" date="2019-03" db="EMBL/GenBank/DDBJ databases">
        <title>Genomic Encyclopedia of Type Strains, Phase IV (KMG-IV): sequencing the most valuable type-strain genomes for metagenomic binning, comparative biology and taxonomic classification.</title>
        <authorList>
            <person name="Goeker M."/>
        </authorList>
    </citation>
    <scope>NUCLEOTIDE SEQUENCE [LARGE SCALE GENOMIC DNA]</scope>
    <source>
        <strain evidence="10 11">DSM 102969</strain>
    </source>
</reference>
<dbReference type="Gene3D" id="3.30.70.1350">
    <property type="entry name" value="Cation efflux protein, cytoplasmic domain"/>
    <property type="match status" value="3"/>
</dbReference>
<dbReference type="InterPro" id="IPR050291">
    <property type="entry name" value="CDF_Transporter"/>
</dbReference>
<evidence type="ECO:0000259" key="9">
    <source>
        <dbReference type="Pfam" id="PF16916"/>
    </source>
</evidence>
<feature type="domain" description="Cation efflux protein transmembrane" evidence="8">
    <location>
        <begin position="9"/>
        <end position="201"/>
    </location>
</feature>
<evidence type="ECO:0000256" key="5">
    <source>
        <dbReference type="ARBA" id="ARBA00022989"/>
    </source>
</evidence>
<feature type="transmembrane region" description="Helical" evidence="7">
    <location>
        <begin position="147"/>
        <end position="171"/>
    </location>
</feature>
<evidence type="ECO:0000256" key="3">
    <source>
        <dbReference type="ARBA" id="ARBA00022448"/>
    </source>
</evidence>
<comment type="subcellular location">
    <subcellularLocation>
        <location evidence="1">Membrane</location>
        <topology evidence="1">Multi-pass membrane protein</topology>
    </subcellularLocation>
</comment>
<dbReference type="InterPro" id="IPR058533">
    <property type="entry name" value="Cation_efflux_TM"/>
</dbReference>
<organism evidence="10 11">
    <name type="scientific">Oharaeibacter diazotrophicus</name>
    <dbReference type="NCBI Taxonomy" id="1920512"/>
    <lineage>
        <taxon>Bacteria</taxon>
        <taxon>Pseudomonadati</taxon>
        <taxon>Pseudomonadota</taxon>
        <taxon>Alphaproteobacteria</taxon>
        <taxon>Hyphomicrobiales</taxon>
        <taxon>Pleomorphomonadaceae</taxon>
        <taxon>Oharaeibacter</taxon>
    </lineage>
</organism>
<keyword evidence="5 7" id="KW-1133">Transmembrane helix</keyword>
<sequence>MTRKERVALVSLVASLLLAGAKLSVGLWIGSLALVTDALHSGTDFLATAVTFLAVRYADRPADEDHPYGHGKFESVAALGEATLLLLLAGGVTAEAWNKMAADDPAPTVGWIAFAVMGVEIVINAWRAHVLAKTARETGSRALAADALHFLSDVGSSIAVVAGLIATVYGYRYADPIAAIAVAILIAGLALKMMKSTFDDLTDRVSPGLVRGLERAVDDIPGIVRVNHVRVRHVGHVAFVDVAAEVPRTLAFQQIMAVKTQIYDAIARDVPGAETTASCNPVAVDDETVRERVQLAALREGLPVHHVTIQHLGDRLSVSLDLEVDAEMPLGRAHDVASALEEAIRAELGTEVEVESHLEPLIPDLLPGEDIADGMVAAIRAALVEAAPDCGVTDVHNLRVRVLGDGLFVAFHCRFDRALPAREVHARADALERAVRERFPTIRRIVSHPEPIRV</sequence>
<keyword evidence="4 7" id="KW-0812">Transmembrane</keyword>
<dbReference type="GO" id="GO:0008324">
    <property type="term" value="F:monoatomic cation transmembrane transporter activity"/>
    <property type="evidence" value="ECO:0007669"/>
    <property type="project" value="InterPro"/>
</dbReference>
<dbReference type="AlphaFoldDB" id="A0A4R6RKB9"/>
<dbReference type="InterPro" id="IPR002524">
    <property type="entry name" value="Cation_efflux"/>
</dbReference>
<dbReference type="Proteomes" id="UP000294547">
    <property type="component" value="Unassembled WGS sequence"/>
</dbReference>
<keyword evidence="3" id="KW-0813">Transport</keyword>
<feature type="transmembrane region" description="Helical" evidence="7">
    <location>
        <begin position="177"/>
        <end position="194"/>
    </location>
</feature>
<dbReference type="Pfam" id="PF01545">
    <property type="entry name" value="Cation_efflux"/>
    <property type="match status" value="1"/>
</dbReference>
<dbReference type="InterPro" id="IPR027469">
    <property type="entry name" value="Cation_efflux_TMD_sf"/>
</dbReference>
<evidence type="ECO:0000313" key="11">
    <source>
        <dbReference type="Proteomes" id="UP000294547"/>
    </source>
</evidence>
<dbReference type="InterPro" id="IPR027470">
    <property type="entry name" value="Cation_efflux_CTD"/>
</dbReference>
<feature type="domain" description="Cation efflux protein cytoplasmic" evidence="9">
    <location>
        <begin position="300"/>
        <end position="360"/>
    </location>
</feature>
<name>A0A4R6RKB9_9HYPH</name>
<proteinExistence type="inferred from homology"/>
<comment type="caution">
    <text evidence="10">The sequence shown here is derived from an EMBL/GenBank/DDBJ whole genome shotgun (WGS) entry which is preliminary data.</text>
</comment>
<dbReference type="Gene3D" id="1.20.1510.10">
    <property type="entry name" value="Cation efflux protein transmembrane domain"/>
    <property type="match status" value="1"/>
</dbReference>
<feature type="domain" description="Cation efflux protein cytoplasmic" evidence="9">
    <location>
        <begin position="390"/>
        <end position="451"/>
    </location>
</feature>
<evidence type="ECO:0000256" key="6">
    <source>
        <dbReference type="ARBA" id="ARBA00023136"/>
    </source>
</evidence>
<dbReference type="RefSeq" id="WP_126536150.1">
    <property type="nucleotide sequence ID" value="NZ_BSPM01000008.1"/>
</dbReference>
<gene>
    <name evidence="10" type="ORF">EDD54_0924</name>
</gene>
<evidence type="ECO:0000256" key="7">
    <source>
        <dbReference type="SAM" id="Phobius"/>
    </source>
</evidence>
<evidence type="ECO:0000256" key="1">
    <source>
        <dbReference type="ARBA" id="ARBA00004141"/>
    </source>
</evidence>
<dbReference type="OrthoDB" id="9806522at2"/>